<evidence type="ECO:0000313" key="7">
    <source>
        <dbReference type="EMBL" id="OGG12741.1"/>
    </source>
</evidence>
<dbReference type="GO" id="GO:0016020">
    <property type="term" value="C:membrane"/>
    <property type="evidence" value="ECO:0007669"/>
    <property type="project" value="UniProtKB-SubCell"/>
</dbReference>
<dbReference type="PANTHER" id="PTHR10057:SF0">
    <property type="entry name" value="TRANSLOCATOR PROTEIN"/>
    <property type="match status" value="1"/>
</dbReference>
<dbReference type="GO" id="GO:0033013">
    <property type="term" value="P:tetrapyrrole metabolic process"/>
    <property type="evidence" value="ECO:0007669"/>
    <property type="project" value="UniProtKB-ARBA"/>
</dbReference>
<evidence type="ECO:0000256" key="6">
    <source>
        <dbReference type="SAM" id="Phobius"/>
    </source>
</evidence>
<dbReference type="CDD" id="cd15904">
    <property type="entry name" value="TSPO_MBR"/>
    <property type="match status" value="1"/>
</dbReference>
<proteinExistence type="inferred from homology"/>
<reference evidence="7 8" key="1">
    <citation type="journal article" date="2016" name="Nat. Commun.">
        <title>Thousands of microbial genomes shed light on interconnected biogeochemical processes in an aquifer system.</title>
        <authorList>
            <person name="Anantharaman K."/>
            <person name="Brown C.T."/>
            <person name="Hug L.A."/>
            <person name="Sharon I."/>
            <person name="Castelle C.J."/>
            <person name="Probst A.J."/>
            <person name="Thomas B.C."/>
            <person name="Singh A."/>
            <person name="Wilkins M.J."/>
            <person name="Karaoz U."/>
            <person name="Brodie E.L."/>
            <person name="Williams K.H."/>
            <person name="Hubbard S.S."/>
            <person name="Banfield J.F."/>
        </authorList>
    </citation>
    <scope>NUCLEOTIDE SEQUENCE [LARGE SCALE GENOMIC DNA]</scope>
</reference>
<comment type="similarity">
    <text evidence="2">Belongs to the TspO/BZRP family.</text>
</comment>
<dbReference type="EMBL" id="MFJJ01000055">
    <property type="protein sequence ID" value="OGG12741.1"/>
    <property type="molecule type" value="Genomic_DNA"/>
</dbReference>
<organism evidence="7 8">
    <name type="scientific">Candidatus Gottesmanbacteria bacterium RIFCSPHIGHO2_01_FULL_46_14</name>
    <dbReference type="NCBI Taxonomy" id="1798380"/>
    <lineage>
        <taxon>Bacteria</taxon>
        <taxon>Candidatus Gottesmaniibacteriota</taxon>
    </lineage>
</organism>
<feature type="transmembrane region" description="Helical" evidence="6">
    <location>
        <begin position="113"/>
        <end position="132"/>
    </location>
</feature>
<evidence type="ECO:0000256" key="5">
    <source>
        <dbReference type="ARBA" id="ARBA00023136"/>
    </source>
</evidence>
<keyword evidence="5 6" id="KW-0472">Membrane</keyword>
<dbReference type="PIRSF" id="PIRSF005859">
    <property type="entry name" value="PBR"/>
    <property type="match status" value="1"/>
</dbReference>
<evidence type="ECO:0000256" key="4">
    <source>
        <dbReference type="ARBA" id="ARBA00022989"/>
    </source>
</evidence>
<evidence type="ECO:0000256" key="2">
    <source>
        <dbReference type="ARBA" id="ARBA00007524"/>
    </source>
</evidence>
<comment type="caution">
    <text evidence="7">The sequence shown here is derived from an EMBL/GenBank/DDBJ whole genome shotgun (WGS) entry which is preliminary data.</text>
</comment>
<evidence type="ECO:0000313" key="8">
    <source>
        <dbReference type="Proteomes" id="UP000177416"/>
    </source>
</evidence>
<evidence type="ECO:0000256" key="3">
    <source>
        <dbReference type="ARBA" id="ARBA00022692"/>
    </source>
</evidence>
<keyword evidence="4 6" id="KW-1133">Transmembrane helix</keyword>
<dbReference type="InterPro" id="IPR038330">
    <property type="entry name" value="TspO/MBR-related_sf"/>
</dbReference>
<keyword evidence="3 6" id="KW-0812">Transmembrane</keyword>
<dbReference type="InterPro" id="IPR004307">
    <property type="entry name" value="TspO_MBR"/>
</dbReference>
<protein>
    <recommendedName>
        <fullName evidence="9">TspO protein</fullName>
    </recommendedName>
</protein>
<name>A0A1F5ZK22_9BACT</name>
<feature type="transmembrane region" description="Helical" evidence="6">
    <location>
        <begin position="88"/>
        <end position="107"/>
    </location>
</feature>
<comment type="subcellular location">
    <subcellularLocation>
        <location evidence="1">Membrane</location>
        <topology evidence="1">Multi-pass membrane protein</topology>
    </subcellularLocation>
</comment>
<feature type="transmembrane region" description="Helical" evidence="6">
    <location>
        <begin position="139"/>
        <end position="162"/>
    </location>
</feature>
<feature type="transmembrane region" description="Helical" evidence="6">
    <location>
        <begin position="55"/>
        <end position="76"/>
    </location>
</feature>
<gene>
    <name evidence="7" type="ORF">A2875_01945</name>
</gene>
<sequence>MAKRRNNAFLIDWTKLVLGIGLCLGAGALGSVFTTPAIAGWYQGLVKPAFNPPDWIFGPVWTTLFILMGIALYLVWTSNSQKRVAAQKIFYTQLGFNVTWSYLFFGFHNPTLALLDIAALWIAIFLTIRAFVPISKTAAYLLFPYLVWVSFAAVLNATIVLLN</sequence>
<dbReference type="AlphaFoldDB" id="A0A1F5ZK22"/>
<dbReference type="Gene3D" id="1.20.1260.100">
    <property type="entry name" value="TspO/MBR protein"/>
    <property type="match status" value="1"/>
</dbReference>
<evidence type="ECO:0000256" key="1">
    <source>
        <dbReference type="ARBA" id="ARBA00004141"/>
    </source>
</evidence>
<dbReference type="FunFam" id="1.20.1260.100:FF:000001">
    <property type="entry name" value="translocator protein 2"/>
    <property type="match status" value="1"/>
</dbReference>
<dbReference type="Pfam" id="PF03073">
    <property type="entry name" value="TspO_MBR"/>
    <property type="match status" value="1"/>
</dbReference>
<accession>A0A1F5ZK22</accession>
<dbReference type="Proteomes" id="UP000177416">
    <property type="component" value="Unassembled WGS sequence"/>
</dbReference>
<evidence type="ECO:0008006" key="9">
    <source>
        <dbReference type="Google" id="ProtNLM"/>
    </source>
</evidence>
<dbReference type="PANTHER" id="PTHR10057">
    <property type="entry name" value="PERIPHERAL-TYPE BENZODIAZEPINE RECEPTOR"/>
    <property type="match status" value="1"/>
</dbReference>